<keyword evidence="3" id="KW-1185">Reference proteome</keyword>
<dbReference type="Proteomes" id="UP000469558">
    <property type="component" value="Unassembled WGS sequence"/>
</dbReference>
<dbReference type="Gene3D" id="1.10.150.240">
    <property type="entry name" value="Putative phosphatase, domain 2"/>
    <property type="match status" value="1"/>
</dbReference>
<dbReference type="SUPFAM" id="SSF56784">
    <property type="entry name" value="HAD-like"/>
    <property type="match status" value="1"/>
</dbReference>
<comment type="caution">
    <text evidence="2">The sequence shown here is derived from an EMBL/GenBank/DDBJ whole genome shotgun (WGS) entry which is preliminary data.</text>
</comment>
<evidence type="ECO:0008006" key="4">
    <source>
        <dbReference type="Google" id="ProtNLM"/>
    </source>
</evidence>
<reference evidence="2 3" key="1">
    <citation type="submission" date="2018-05" db="EMBL/GenBank/DDBJ databases">
        <title>Genome sequencing and assembly of the regulated plant pathogen Lachnellula willkommii and related sister species for the development of diagnostic species identification markers.</title>
        <authorList>
            <person name="Giroux E."/>
            <person name="Bilodeau G."/>
        </authorList>
    </citation>
    <scope>NUCLEOTIDE SEQUENCE [LARGE SCALE GENOMIC DNA]</scope>
    <source>
        <strain evidence="2 3">CBS 268.59</strain>
    </source>
</reference>
<evidence type="ECO:0000313" key="2">
    <source>
        <dbReference type="EMBL" id="TVY58692.1"/>
    </source>
</evidence>
<dbReference type="OrthoDB" id="2363873at2759"/>
<dbReference type="EMBL" id="QGMK01002430">
    <property type="protein sequence ID" value="TVY58692.1"/>
    <property type="molecule type" value="Genomic_DNA"/>
</dbReference>
<protein>
    <recommendedName>
        <fullName evidence="4">2-haloalkanoic acid dehalogenase</fullName>
    </recommendedName>
</protein>
<dbReference type="PANTHER" id="PTHR43316">
    <property type="entry name" value="HYDROLASE, HALOACID DELAHOGENASE-RELATED"/>
    <property type="match status" value="1"/>
</dbReference>
<dbReference type="Gene3D" id="3.40.50.1000">
    <property type="entry name" value="HAD superfamily/HAD-like"/>
    <property type="match status" value="1"/>
</dbReference>
<dbReference type="Pfam" id="PF00702">
    <property type="entry name" value="Hydrolase"/>
    <property type="match status" value="1"/>
</dbReference>
<organism evidence="2 3">
    <name type="scientific">Lachnellula suecica</name>
    <dbReference type="NCBI Taxonomy" id="602035"/>
    <lineage>
        <taxon>Eukaryota</taxon>
        <taxon>Fungi</taxon>
        <taxon>Dikarya</taxon>
        <taxon>Ascomycota</taxon>
        <taxon>Pezizomycotina</taxon>
        <taxon>Leotiomycetes</taxon>
        <taxon>Helotiales</taxon>
        <taxon>Lachnaceae</taxon>
        <taxon>Lachnellula</taxon>
    </lineage>
</organism>
<dbReference type="InterPro" id="IPR051540">
    <property type="entry name" value="S-2-haloacid_dehalogenase"/>
</dbReference>
<evidence type="ECO:0000256" key="1">
    <source>
        <dbReference type="ARBA" id="ARBA00022801"/>
    </source>
</evidence>
<evidence type="ECO:0000313" key="3">
    <source>
        <dbReference type="Proteomes" id="UP000469558"/>
    </source>
</evidence>
<dbReference type="PANTHER" id="PTHR43316:SF4">
    <property type="entry name" value="ACID DEHALOGENASE, PUTATIVE (AFU_ORTHOLOGUE AFUA_8G05870)-RELATED"/>
    <property type="match status" value="1"/>
</dbReference>
<dbReference type="InterPro" id="IPR023214">
    <property type="entry name" value="HAD_sf"/>
</dbReference>
<feature type="non-terminal residue" evidence="2">
    <location>
        <position position="188"/>
    </location>
</feature>
<sequence>MSSTSPKKHIVFDVVGTLVSYSTFYTALETRLGPKLLAQGIKPSLLAFTWIEAAEREYTYLSISGKYMPFFDVFRALFWRMLFKAGVEKPREFASVEDLDFIMTSYQNLTPRPGAAECFNILRAGGFTMWAYTAGDLKRVGGYFSQANIHSPEENLLSCDTYGIGKPAKESYIPVIEKLRKEGGDVEC</sequence>
<proteinExistence type="predicted"/>
<dbReference type="GO" id="GO:0016787">
    <property type="term" value="F:hydrolase activity"/>
    <property type="evidence" value="ECO:0007669"/>
    <property type="project" value="UniProtKB-KW"/>
</dbReference>
<accession>A0A8T9BV06</accession>
<dbReference type="AlphaFoldDB" id="A0A8T9BV06"/>
<dbReference type="InterPro" id="IPR023198">
    <property type="entry name" value="PGP-like_dom2"/>
</dbReference>
<keyword evidence="1" id="KW-0378">Hydrolase</keyword>
<dbReference type="InterPro" id="IPR036412">
    <property type="entry name" value="HAD-like_sf"/>
</dbReference>
<gene>
    <name evidence="2" type="ORF">LSUE1_G008735</name>
</gene>
<name>A0A8T9BV06_9HELO</name>